<evidence type="ECO:0000259" key="4">
    <source>
        <dbReference type="Pfam" id="PF23276"/>
    </source>
</evidence>
<keyword evidence="3" id="KW-0732">Signal</keyword>
<dbReference type="InterPro" id="IPR011990">
    <property type="entry name" value="TPR-like_helical_dom_sf"/>
</dbReference>
<organism evidence="5 6">
    <name type="scientific">Emiliania huxleyi (strain CCMP1516)</name>
    <dbReference type="NCBI Taxonomy" id="280463"/>
    <lineage>
        <taxon>Eukaryota</taxon>
        <taxon>Haptista</taxon>
        <taxon>Haptophyta</taxon>
        <taxon>Prymnesiophyceae</taxon>
        <taxon>Isochrysidales</taxon>
        <taxon>Noelaerhabdaceae</taxon>
        <taxon>Emiliania</taxon>
    </lineage>
</organism>
<feature type="region of interest" description="Disordered" evidence="2">
    <location>
        <begin position="334"/>
        <end position="375"/>
    </location>
</feature>
<accession>A0A0D3JDW4</accession>
<reference evidence="6" key="1">
    <citation type="journal article" date="2013" name="Nature">
        <title>Pan genome of the phytoplankton Emiliania underpins its global distribution.</title>
        <authorList>
            <person name="Read B.A."/>
            <person name="Kegel J."/>
            <person name="Klute M.J."/>
            <person name="Kuo A."/>
            <person name="Lefebvre S.C."/>
            <person name="Maumus F."/>
            <person name="Mayer C."/>
            <person name="Miller J."/>
            <person name="Monier A."/>
            <person name="Salamov A."/>
            <person name="Young J."/>
            <person name="Aguilar M."/>
            <person name="Claverie J.M."/>
            <person name="Frickenhaus S."/>
            <person name="Gonzalez K."/>
            <person name="Herman E.K."/>
            <person name="Lin Y.C."/>
            <person name="Napier J."/>
            <person name="Ogata H."/>
            <person name="Sarno A.F."/>
            <person name="Shmutz J."/>
            <person name="Schroeder D."/>
            <person name="de Vargas C."/>
            <person name="Verret F."/>
            <person name="von Dassow P."/>
            <person name="Valentin K."/>
            <person name="Van de Peer Y."/>
            <person name="Wheeler G."/>
            <person name="Dacks J.B."/>
            <person name="Delwiche C.F."/>
            <person name="Dyhrman S.T."/>
            <person name="Glockner G."/>
            <person name="John U."/>
            <person name="Richards T."/>
            <person name="Worden A.Z."/>
            <person name="Zhang X."/>
            <person name="Grigoriev I.V."/>
            <person name="Allen A.E."/>
            <person name="Bidle K."/>
            <person name="Borodovsky M."/>
            <person name="Bowler C."/>
            <person name="Brownlee C."/>
            <person name="Cock J.M."/>
            <person name="Elias M."/>
            <person name="Gladyshev V.N."/>
            <person name="Groth M."/>
            <person name="Guda C."/>
            <person name="Hadaegh A."/>
            <person name="Iglesias-Rodriguez M.D."/>
            <person name="Jenkins J."/>
            <person name="Jones B.M."/>
            <person name="Lawson T."/>
            <person name="Leese F."/>
            <person name="Lindquist E."/>
            <person name="Lobanov A."/>
            <person name="Lomsadze A."/>
            <person name="Malik S.B."/>
            <person name="Marsh M.E."/>
            <person name="Mackinder L."/>
            <person name="Mock T."/>
            <person name="Mueller-Roeber B."/>
            <person name="Pagarete A."/>
            <person name="Parker M."/>
            <person name="Probert I."/>
            <person name="Quesneville H."/>
            <person name="Raines C."/>
            <person name="Rensing S.A."/>
            <person name="Riano-Pachon D.M."/>
            <person name="Richier S."/>
            <person name="Rokitta S."/>
            <person name="Shiraiwa Y."/>
            <person name="Soanes D.M."/>
            <person name="van der Giezen M."/>
            <person name="Wahlund T.M."/>
            <person name="Williams B."/>
            <person name="Wilson W."/>
            <person name="Wolfe G."/>
            <person name="Wurch L.L."/>
        </authorList>
    </citation>
    <scope>NUCLEOTIDE SEQUENCE</scope>
</reference>
<dbReference type="EnsemblProtists" id="EOD21699">
    <property type="protein sequence ID" value="EOD21699"/>
    <property type="gene ID" value="EMIHUDRAFT_207727"/>
</dbReference>
<feature type="domain" description="Pentatricopeptide repeat-containing protein-mitochondrial" evidence="4">
    <location>
        <begin position="164"/>
        <end position="286"/>
    </location>
</feature>
<evidence type="ECO:0000313" key="6">
    <source>
        <dbReference type="Proteomes" id="UP000013827"/>
    </source>
</evidence>
<evidence type="ECO:0000313" key="5">
    <source>
        <dbReference type="EnsemblProtists" id="EOD21699"/>
    </source>
</evidence>
<dbReference type="RefSeq" id="XP_005774128.1">
    <property type="nucleotide sequence ID" value="XM_005774071.1"/>
</dbReference>
<sequence>MATCTRPLLRLLRLLLTAGCPTAAALASLPPLESASHRAALVSSVQRMAAPEVSALVDDLRAAGRCGLACEVLVAGCNNDQLPCAPTFDALAARLRRDGRLDEASEALTAFHRAGGVSNPSQSAALMAALAREGRTMEALSLHSLVRADNRTSAMLLTALLQAGEVAGAGRLASELGASLRGGGASPDLPLFNVMLQSLLRSGRASEASTLLSASGSSRLRPSARTLHTLLHSFVSAGELPAAVEAESLARQMASSGAAPDSYTLNALLRASAATGQPRRALALYRLLHRSHGVAPDSATFSLLAWALAPALAPVGDGPRAALLAREWARPTAAWPTAPRPTATARPSPLDPGAGSADAGARSNGCNENVDGRDV</sequence>
<keyword evidence="1" id="KW-0677">Repeat</keyword>
<dbReference type="Pfam" id="PF23276">
    <property type="entry name" value="TPR_24"/>
    <property type="match status" value="1"/>
</dbReference>
<dbReference type="PANTHER" id="PTHR47936">
    <property type="entry name" value="PPR_LONG DOMAIN-CONTAINING PROTEIN"/>
    <property type="match status" value="1"/>
</dbReference>
<evidence type="ECO:0000256" key="2">
    <source>
        <dbReference type="SAM" id="MobiDB-lite"/>
    </source>
</evidence>
<protein>
    <recommendedName>
        <fullName evidence="4">Pentatricopeptide repeat-containing protein-mitochondrial domain-containing protein</fullName>
    </recommendedName>
</protein>
<dbReference type="InterPro" id="IPR057027">
    <property type="entry name" value="TPR_mt"/>
</dbReference>
<dbReference type="AlphaFoldDB" id="A0A0D3JDW4"/>
<keyword evidence="6" id="KW-1185">Reference proteome</keyword>
<proteinExistence type="predicted"/>
<feature type="signal peptide" evidence="3">
    <location>
        <begin position="1"/>
        <end position="27"/>
    </location>
</feature>
<dbReference type="Gene3D" id="1.25.40.10">
    <property type="entry name" value="Tetratricopeptide repeat domain"/>
    <property type="match status" value="2"/>
</dbReference>
<dbReference type="STRING" id="2903.R1ELD9"/>
<dbReference type="eggNOG" id="KOG4197">
    <property type="taxonomic scope" value="Eukaryota"/>
</dbReference>
<dbReference type="Proteomes" id="UP000013827">
    <property type="component" value="Unassembled WGS sequence"/>
</dbReference>
<evidence type="ECO:0000256" key="3">
    <source>
        <dbReference type="SAM" id="SignalP"/>
    </source>
</evidence>
<reference evidence="5" key="2">
    <citation type="submission" date="2024-10" db="UniProtKB">
        <authorList>
            <consortium name="EnsemblProtists"/>
        </authorList>
    </citation>
    <scope>IDENTIFICATION</scope>
</reference>
<dbReference type="GeneID" id="17267206"/>
<dbReference type="HOGENOM" id="CLU_738586_0_0_1"/>
<dbReference type="PaxDb" id="2903-EOD21699"/>
<name>A0A0D3JDW4_EMIH1</name>
<feature type="chain" id="PRO_5044288229" description="Pentatricopeptide repeat-containing protein-mitochondrial domain-containing protein" evidence="3">
    <location>
        <begin position="28"/>
        <end position="375"/>
    </location>
</feature>
<feature type="compositionally biased region" description="Low complexity" evidence="2">
    <location>
        <begin position="334"/>
        <end position="347"/>
    </location>
</feature>
<dbReference type="KEGG" id="ehx:EMIHUDRAFT_207727"/>
<dbReference type="PANTHER" id="PTHR47936:SF1">
    <property type="entry name" value="PENTATRICOPEPTIDE REPEAT-CONTAINING PROTEIN GUN1, CHLOROPLASTIC"/>
    <property type="match status" value="1"/>
</dbReference>
<evidence type="ECO:0000256" key="1">
    <source>
        <dbReference type="ARBA" id="ARBA00022737"/>
    </source>
</evidence>